<sequence length="851" mass="96136">MTSLNLTRDEAQQRSQQIKVHNYKVALDLTVSEKFFTSHTVVDFEVREGQQADTFLDLRADEIVELFIDGTEKPTDYDAEHGIPLQGLEPGRHSVDVTARIPYSRTGQGLHRFVDPADDRVYLYSQCETADAKRILACFDQPDMKATYDFSITAPHDWTVITNETSTVTDNGDSREWNSRIGYQLSTYLIAVCAGHYYQVSDEWTGTLTAHPETSEEEREITVPLALFCRQSLAKHLDAERLFTETKQGFDFYHRNFGIAYPFGKYDQVLCPEFNMGAMENAGCVTHRDEFVFHNKATHYQYERRADTFLHEMAHMWFGDLVTMQWWDDLWLNESFATWASAISQAEETQYDTAWVTFANIEKSWAYQQDQLPTTHPISTDASDIETVEQNFDGITYAKGASVLKQLQAYVGREEFFAGVRRHFEAHKFGNATFEDLLGHLEDASGRDLSWWAQQWLKTTGVNTLAARTEDDGKTYTSFAVHQAGETLRTHRIAVGLYRFDEQSQKVVRTKRVELDIDGEFTNVDELVGAPIADLVLVNDDDLTYCLPELDERSLATLLQHIDKIADPMARTLCWSAAWEMTRDGSLKARDFVQLVARGAQAETEMAVLERITGQAVTALTAYADQDWADAEGAQLLGEAFQAAAENGSEDRALIFIKTLSHLPLVDSTRAYLQNILDNDEDAGLRWKALTALAADGAIGEEAAIREKIAQQRELDKTSSGAQAALQVEAAINSDENKKRIWDELRTGELGNLEARFKMLGLTFTGSAKHLEQFNEAYFADAQKVWAEFSPEMALAVLTGTYPTWDKTEEGLQRADDFLAGDIPAGLRRLVLEGRDRTARALRNQRIDRGE</sequence>
<evidence type="ECO:0000256" key="11">
    <source>
        <dbReference type="ARBA" id="ARBA00023049"/>
    </source>
</evidence>
<evidence type="ECO:0000256" key="6">
    <source>
        <dbReference type="ARBA" id="ARBA00022438"/>
    </source>
</evidence>
<proteinExistence type="inferred from homology"/>
<accession>A0AAP4BP66</accession>
<evidence type="ECO:0000259" key="15">
    <source>
        <dbReference type="Pfam" id="PF11838"/>
    </source>
</evidence>
<dbReference type="Pfam" id="PF11838">
    <property type="entry name" value="ERAP1_C"/>
    <property type="match status" value="1"/>
</dbReference>
<feature type="domain" description="ERAP1-like C-terminal" evidence="15">
    <location>
        <begin position="535"/>
        <end position="839"/>
    </location>
</feature>
<keyword evidence="10" id="KW-0862">Zinc</keyword>
<dbReference type="InterPro" id="IPR042097">
    <property type="entry name" value="Aminopeptidase_N-like_N_sf"/>
</dbReference>
<dbReference type="Proteomes" id="UP001224412">
    <property type="component" value="Unassembled WGS sequence"/>
</dbReference>
<evidence type="ECO:0000313" key="17">
    <source>
        <dbReference type="EMBL" id="MDK4306412.1"/>
    </source>
</evidence>
<dbReference type="InterPro" id="IPR027268">
    <property type="entry name" value="Peptidase_M4/M1_CTD_sf"/>
</dbReference>
<dbReference type="InterPro" id="IPR001930">
    <property type="entry name" value="Peptidase_M1"/>
</dbReference>
<evidence type="ECO:0000256" key="1">
    <source>
        <dbReference type="ARBA" id="ARBA00000098"/>
    </source>
</evidence>
<dbReference type="GO" id="GO:0016020">
    <property type="term" value="C:membrane"/>
    <property type="evidence" value="ECO:0007669"/>
    <property type="project" value="TreeGrafter"/>
</dbReference>
<keyword evidence="11" id="KW-0482">Metalloprotease</keyword>
<dbReference type="AlphaFoldDB" id="A0AAP4BP66"/>
<dbReference type="GO" id="GO:0042277">
    <property type="term" value="F:peptide binding"/>
    <property type="evidence" value="ECO:0007669"/>
    <property type="project" value="TreeGrafter"/>
</dbReference>
<dbReference type="Gene3D" id="2.60.40.1730">
    <property type="entry name" value="tricorn interacting facor f3 domain"/>
    <property type="match status" value="1"/>
</dbReference>
<evidence type="ECO:0000259" key="14">
    <source>
        <dbReference type="Pfam" id="PF01433"/>
    </source>
</evidence>
<name>A0AAP4BP66_9CORY</name>
<dbReference type="PANTHER" id="PTHR11533">
    <property type="entry name" value="PROTEASE M1 ZINC METALLOPROTEASE"/>
    <property type="match status" value="1"/>
</dbReference>
<reference evidence="17" key="1">
    <citation type="submission" date="2023-05" db="EMBL/GenBank/DDBJ databases">
        <title>Metabolic capabilities are highly conserved among human nasal-associated Corynebacterium species in pangenomic analyses.</title>
        <authorList>
            <person name="Tran T.H."/>
            <person name="Roberts A.Q."/>
            <person name="Escapa I.F."/>
            <person name="Gao W."/>
            <person name="Conlan S."/>
            <person name="Kong H."/>
            <person name="Segre J.A."/>
            <person name="Kelly M.S."/>
            <person name="Lemon K.P."/>
        </authorList>
    </citation>
    <scope>NUCLEOTIDE SEQUENCE</scope>
    <source>
        <strain evidence="17">KPL2773</strain>
    </source>
</reference>
<evidence type="ECO:0000259" key="16">
    <source>
        <dbReference type="Pfam" id="PF17900"/>
    </source>
</evidence>
<gene>
    <name evidence="17" type="primary">pepN</name>
    <name evidence="17" type="ORF">QPX42_02425</name>
</gene>
<protein>
    <recommendedName>
        <fullName evidence="5">Aminopeptidase N</fullName>
        <ecNumber evidence="4">3.4.11.2</ecNumber>
    </recommendedName>
    <alternativeName>
        <fullName evidence="12">Alanine aminopeptidase</fullName>
    </alternativeName>
    <alternativeName>
        <fullName evidence="13">Lysyl aminopeptidase</fullName>
    </alternativeName>
</protein>
<dbReference type="PANTHER" id="PTHR11533:SF174">
    <property type="entry name" value="PUROMYCIN-SENSITIVE AMINOPEPTIDASE-RELATED"/>
    <property type="match status" value="1"/>
</dbReference>
<dbReference type="Gene3D" id="1.10.390.10">
    <property type="entry name" value="Neutral Protease Domain 2"/>
    <property type="match status" value="1"/>
</dbReference>
<evidence type="ECO:0000256" key="7">
    <source>
        <dbReference type="ARBA" id="ARBA00022670"/>
    </source>
</evidence>
<evidence type="ECO:0000256" key="3">
    <source>
        <dbReference type="ARBA" id="ARBA00010136"/>
    </source>
</evidence>
<dbReference type="RefSeq" id="WP_284588960.1">
    <property type="nucleotide sequence ID" value="NZ_JASNUC010000007.1"/>
</dbReference>
<dbReference type="Pfam" id="PF17900">
    <property type="entry name" value="Peptidase_M1_N"/>
    <property type="match status" value="1"/>
</dbReference>
<keyword evidence="7" id="KW-0645">Protease</keyword>
<dbReference type="InterPro" id="IPR050344">
    <property type="entry name" value="Peptidase_M1_aminopeptidases"/>
</dbReference>
<evidence type="ECO:0000256" key="2">
    <source>
        <dbReference type="ARBA" id="ARBA00001947"/>
    </source>
</evidence>
<feature type="domain" description="Peptidase M1 membrane alanine aminopeptidase" evidence="14">
    <location>
        <begin position="245"/>
        <end position="456"/>
    </location>
</feature>
<dbReference type="InterPro" id="IPR014782">
    <property type="entry name" value="Peptidase_M1_dom"/>
</dbReference>
<evidence type="ECO:0000313" key="18">
    <source>
        <dbReference type="Proteomes" id="UP001224412"/>
    </source>
</evidence>
<evidence type="ECO:0000256" key="8">
    <source>
        <dbReference type="ARBA" id="ARBA00022723"/>
    </source>
</evidence>
<dbReference type="EC" id="3.4.11.2" evidence="4"/>
<dbReference type="GO" id="GO:0005737">
    <property type="term" value="C:cytoplasm"/>
    <property type="evidence" value="ECO:0007669"/>
    <property type="project" value="TreeGrafter"/>
</dbReference>
<dbReference type="SUPFAM" id="SSF63737">
    <property type="entry name" value="Leukotriene A4 hydrolase N-terminal domain"/>
    <property type="match status" value="1"/>
</dbReference>
<keyword evidence="8" id="KW-0479">Metal-binding</keyword>
<evidence type="ECO:0000256" key="12">
    <source>
        <dbReference type="ARBA" id="ARBA00029811"/>
    </source>
</evidence>
<feature type="domain" description="Aminopeptidase N-like N-terminal" evidence="16">
    <location>
        <begin position="23"/>
        <end position="188"/>
    </location>
</feature>
<keyword evidence="6 17" id="KW-0031">Aminopeptidase</keyword>
<dbReference type="GO" id="GO:0043171">
    <property type="term" value="P:peptide catabolic process"/>
    <property type="evidence" value="ECO:0007669"/>
    <property type="project" value="TreeGrafter"/>
</dbReference>
<dbReference type="InterPro" id="IPR024571">
    <property type="entry name" value="ERAP1-like_C_dom"/>
</dbReference>
<dbReference type="NCBIfam" id="TIGR02412">
    <property type="entry name" value="pepN_strep_liv"/>
    <property type="match status" value="1"/>
</dbReference>
<organism evidence="17 18">
    <name type="scientific">Corynebacterium pseudodiphtheriticum</name>
    <dbReference type="NCBI Taxonomy" id="37637"/>
    <lineage>
        <taxon>Bacteria</taxon>
        <taxon>Bacillati</taxon>
        <taxon>Actinomycetota</taxon>
        <taxon>Actinomycetes</taxon>
        <taxon>Mycobacteriales</taxon>
        <taxon>Corynebacteriaceae</taxon>
        <taxon>Corynebacterium</taxon>
    </lineage>
</organism>
<dbReference type="GO" id="GO:0008270">
    <property type="term" value="F:zinc ion binding"/>
    <property type="evidence" value="ECO:0007669"/>
    <property type="project" value="InterPro"/>
</dbReference>
<comment type="cofactor">
    <cofactor evidence="2">
        <name>Zn(2+)</name>
        <dbReference type="ChEBI" id="CHEBI:29105"/>
    </cofactor>
</comment>
<dbReference type="CDD" id="cd09602">
    <property type="entry name" value="M1_APN"/>
    <property type="match status" value="1"/>
</dbReference>
<comment type="catalytic activity">
    <reaction evidence="1">
        <text>Release of an N-terminal amino acid, Xaa-|-Yaa- from a peptide, amide or arylamide. Xaa is preferably Ala, but may be most amino acids including Pro (slow action). When a terminal hydrophobic residue is followed by a prolyl residue, the two may be released as an intact Xaa-Pro dipeptide.</text>
        <dbReference type="EC" id="3.4.11.2"/>
    </reaction>
</comment>
<dbReference type="SUPFAM" id="SSF55486">
    <property type="entry name" value="Metalloproteases ('zincins'), catalytic domain"/>
    <property type="match status" value="1"/>
</dbReference>
<comment type="caution">
    <text evidence="17">The sequence shown here is derived from an EMBL/GenBank/DDBJ whole genome shotgun (WGS) entry which is preliminary data.</text>
</comment>
<dbReference type="FunFam" id="1.10.390.10:FF:000004">
    <property type="entry name" value="Aminopeptidase N"/>
    <property type="match status" value="1"/>
</dbReference>
<dbReference type="PRINTS" id="PR00756">
    <property type="entry name" value="ALADIPTASE"/>
</dbReference>
<dbReference type="GO" id="GO:0006508">
    <property type="term" value="P:proteolysis"/>
    <property type="evidence" value="ECO:0007669"/>
    <property type="project" value="UniProtKB-KW"/>
</dbReference>
<dbReference type="InterPro" id="IPR012778">
    <property type="entry name" value="Pept_M1_aminopeptidase"/>
</dbReference>
<dbReference type="InterPro" id="IPR045357">
    <property type="entry name" value="Aminopeptidase_N-like_N"/>
</dbReference>
<evidence type="ECO:0000256" key="10">
    <source>
        <dbReference type="ARBA" id="ARBA00022833"/>
    </source>
</evidence>
<evidence type="ECO:0000256" key="5">
    <source>
        <dbReference type="ARBA" id="ARBA00015611"/>
    </source>
</evidence>
<dbReference type="GO" id="GO:0005615">
    <property type="term" value="C:extracellular space"/>
    <property type="evidence" value="ECO:0007669"/>
    <property type="project" value="TreeGrafter"/>
</dbReference>
<dbReference type="Pfam" id="PF01433">
    <property type="entry name" value="Peptidase_M1"/>
    <property type="match status" value="1"/>
</dbReference>
<dbReference type="GO" id="GO:0016285">
    <property type="term" value="F:alanyl aminopeptidase activity"/>
    <property type="evidence" value="ECO:0007669"/>
    <property type="project" value="UniProtKB-EC"/>
</dbReference>
<dbReference type="GO" id="GO:0070006">
    <property type="term" value="F:metalloaminopeptidase activity"/>
    <property type="evidence" value="ECO:0007669"/>
    <property type="project" value="TreeGrafter"/>
</dbReference>
<comment type="similarity">
    <text evidence="3">Belongs to the peptidase M1 family.</text>
</comment>
<evidence type="ECO:0000256" key="9">
    <source>
        <dbReference type="ARBA" id="ARBA00022801"/>
    </source>
</evidence>
<evidence type="ECO:0000256" key="13">
    <source>
        <dbReference type="ARBA" id="ARBA00031533"/>
    </source>
</evidence>
<evidence type="ECO:0000256" key="4">
    <source>
        <dbReference type="ARBA" id="ARBA00012564"/>
    </source>
</evidence>
<keyword evidence="9 17" id="KW-0378">Hydrolase</keyword>
<dbReference type="EMBL" id="JASNVH010000003">
    <property type="protein sequence ID" value="MDK4306412.1"/>
    <property type="molecule type" value="Genomic_DNA"/>
</dbReference>